<gene>
    <name evidence="3" type="ORF">GIB67_015997</name>
</gene>
<evidence type="ECO:0000256" key="1">
    <source>
        <dbReference type="SAM" id="MobiDB-lite"/>
    </source>
</evidence>
<proteinExistence type="predicted"/>
<sequence length="695" mass="79442">MVDIYTLWLGKHSPILNDNDLLDMWSYSDLERVGDAHFYFSLQVLDEPHEVNETNPQIYINVELIDDDTSEDDTFGDETSTGENSGDSDSIYNEWVVHGYIGEQSDVEFEETQLRLVGPSLEVNEPNVGGGGLIDMLGGSETNNSGPSEPPLSELFKPAKKLKKTKTNGPSEPPLENKSMKTVLSKKRKSRDCGDTIRVWDEPLSERVEVEPVKRVKAEPQTERARVEPQTKRAKIEPQTKRARVEPQNERARVEPQTNIGSRKKAQTKKQANKPVGEPTKPINKRAKPSDLPEEELDVLPVVYDSDGKIVIIEEVGQTENGVQTGSGHQTEDIGQTENGAQTWSRHQTEDIGVDNTNEVEQWTRWAKLHPDSLDAEEGYYNTHTSLEDDGTPTQEDINRLDEELRNFAENTQNIFFEEEDSAPINNVGRENDELTIGMVWTNVFKVRKFIRNYAVINKFESKAVDKNKLAHAGWVAKEVEELIRSVRSTRPCDAQEAIWTKYGVHVSYHTAWNAWTICMERIVVSYDEGTCISYKGLMEGWLIGCRPLLGLDGCFLKGRYGGVCLSIIGLDGNNGLFPIAVFFCRSECTETWKKFLEIMKPYLNLHRHRLNFISDRQKGLIEAVSSVFPFANHIFCFRYMYKNMKKYHRGSHLEKLVWEAAKAWKQTEKKEFLDQLKLDDPAAYDWLHREPYER</sequence>
<dbReference type="OrthoDB" id="785835at2759"/>
<feature type="region of interest" description="Disordered" evidence="1">
    <location>
        <begin position="215"/>
        <end position="294"/>
    </location>
</feature>
<protein>
    <recommendedName>
        <fullName evidence="2">MULE transposase domain-containing protein</fullName>
    </recommendedName>
</protein>
<feature type="region of interest" description="Disordered" evidence="1">
    <location>
        <begin position="69"/>
        <end position="89"/>
    </location>
</feature>
<dbReference type="InterPro" id="IPR018289">
    <property type="entry name" value="MULE_transposase_dom"/>
</dbReference>
<dbReference type="AlphaFoldDB" id="A0A7J7L1N8"/>
<feature type="compositionally biased region" description="Basic and acidic residues" evidence="1">
    <location>
        <begin position="215"/>
        <end position="254"/>
    </location>
</feature>
<name>A0A7J7L1N8_9MAGN</name>
<organism evidence="3 4">
    <name type="scientific">Kingdonia uniflora</name>
    <dbReference type="NCBI Taxonomy" id="39325"/>
    <lineage>
        <taxon>Eukaryota</taxon>
        <taxon>Viridiplantae</taxon>
        <taxon>Streptophyta</taxon>
        <taxon>Embryophyta</taxon>
        <taxon>Tracheophyta</taxon>
        <taxon>Spermatophyta</taxon>
        <taxon>Magnoliopsida</taxon>
        <taxon>Ranunculales</taxon>
        <taxon>Circaeasteraceae</taxon>
        <taxon>Kingdonia</taxon>
    </lineage>
</organism>
<evidence type="ECO:0000313" key="4">
    <source>
        <dbReference type="Proteomes" id="UP000541444"/>
    </source>
</evidence>
<feature type="compositionally biased region" description="Basic residues" evidence="1">
    <location>
        <begin position="262"/>
        <end position="272"/>
    </location>
</feature>
<comment type="caution">
    <text evidence="3">The sequence shown here is derived from an EMBL/GenBank/DDBJ whole genome shotgun (WGS) entry which is preliminary data.</text>
</comment>
<feature type="domain" description="MULE transposase" evidence="2">
    <location>
        <begin position="550"/>
        <end position="644"/>
    </location>
</feature>
<reference evidence="3 4" key="1">
    <citation type="journal article" date="2020" name="IScience">
        <title>Genome Sequencing of the Endangered Kingdonia uniflora (Circaeasteraceae, Ranunculales) Reveals Potential Mechanisms of Evolutionary Specialization.</title>
        <authorList>
            <person name="Sun Y."/>
            <person name="Deng T."/>
            <person name="Zhang A."/>
            <person name="Moore M.J."/>
            <person name="Landis J.B."/>
            <person name="Lin N."/>
            <person name="Zhang H."/>
            <person name="Zhang X."/>
            <person name="Huang J."/>
            <person name="Zhang X."/>
            <person name="Sun H."/>
            <person name="Wang H."/>
        </authorList>
    </citation>
    <scope>NUCLEOTIDE SEQUENCE [LARGE SCALE GENOMIC DNA]</scope>
    <source>
        <strain evidence="3">TB1705</strain>
        <tissue evidence="3">Leaf</tissue>
    </source>
</reference>
<dbReference type="PANTHER" id="PTHR31973:SF187">
    <property type="entry name" value="MUTATOR TRANSPOSASE MUDRA PROTEIN"/>
    <property type="match status" value="1"/>
</dbReference>
<accession>A0A7J7L1N8</accession>
<keyword evidence="4" id="KW-1185">Reference proteome</keyword>
<dbReference type="Pfam" id="PF10551">
    <property type="entry name" value="MULE"/>
    <property type="match status" value="1"/>
</dbReference>
<dbReference type="Proteomes" id="UP000541444">
    <property type="component" value="Unassembled WGS sequence"/>
</dbReference>
<dbReference type="EMBL" id="JACGCM010002686">
    <property type="protein sequence ID" value="KAF6136541.1"/>
    <property type="molecule type" value="Genomic_DNA"/>
</dbReference>
<evidence type="ECO:0000259" key="2">
    <source>
        <dbReference type="Pfam" id="PF10551"/>
    </source>
</evidence>
<dbReference type="PANTHER" id="PTHR31973">
    <property type="entry name" value="POLYPROTEIN, PUTATIVE-RELATED"/>
    <property type="match status" value="1"/>
</dbReference>
<evidence type="ECO:0000313" key="3">
    <source>
        <dbReference type="EMBL" id="KAF6136541.1"/>
    </source>
</evidence>
<feature type="region of interest" description="Disordered" evidence="1">
    <location>
        <begin position="162"/>
        <end position="192"/>
    </location>
</feature>